<dbReference type="EMBL" id="FXWH01000001">
    <property type="protein sequence ID" value="SMQ65306.1"/>
    <property type="molecule type" value="Genomic_DNA"/>
</dbReference>
<keyword evidence="7 13" id="KW-0378">Hydrolase</keyword>
<keyword evidence="10" id="KW-0238">DNA-binding</keyword>
<organism evidence="18 19">
    <name type="scientific">Pseudidiomarina planktonica</name>
    <dbReference type="NCBI Taxonomy" id="1323738"/>
    <lineage>
        <taxon>Bacteria</taxon>
        <taxon>Pseudomonadati</taxon>
        <taxon>Pseudomonadota</taxon>
        <taxon>Gammaproteobacteria</taxon>
        <taxon>Alteromonadales</taxon>
        <taxon>Idiomarinaceae</taxon>
        <taxon>Pseudidiomarina</taxon>
    </lineage>
</organism>
<comment type="subunit">
    <text evidence="12">Monomer. Interacts with ssb (via C-terminus); this interaction stimulates the exonuclease activity by recruiting the enzyme to its substrate.</text>
</comment>
<evidence type="ECO:0000256" key="14">
    <source>
        <dbReference type="PIRSR" id="PIRSR000977-1"/>
    </source>
</evidence>
<evidence type="ECO:0000256" key="12">
    <source>
        <dbReference type="ARBA" id="ARBA00046792"/>
    </source>
</evidence>
<evidence type="ECO:0000256" key="4">
    <source>
        <dbReference type="ARBA" id="ARBA00022722"/>
    </source>
</evidence>
<dbReference type="GO" id="GO:0006281">
    <property type="term" value="P:DNA repair"/>
    <property type="evidence" value="ECO:0007669"/>
    <property type="project" value="UniProtKB-KW"/>
</dbReference>
<dbReference type="AlphaFoldDB" id="A0A1Y6ESN4"/>
<keyword evidence="4 13" id="KW-0540">Nuclease</keyword>
<dbReference type="InterPro" id="IPR022894">
    <property type="entry name" value="Oligoribonuclease"/>
</dbReference>
<dbReference type="Gene3D" id="1.20.1280.70">
    <property type="entry name" value="Exonuclease ExoI, domain 3"/>
    <property type="match status" value="1"/>
</dbReference>
<evidence type="ECO:0000256" key="13">
    <source>
        <dbReference type="PIRNR" id="PIRNR000977"/>
    </source>
</evidence>
<dbReference type="SMART" id="SM00479">
    <property type="entry name" value="EXOIII"/>
    <property type="match status" value="1"/>
</dbReference>
<dbReference type="InterPro" id="IPR023607">
    <property type="entry name" value="Exodeoxyribonuclease_I"/>
</dbReference>
<evidence type="ECO:0000259" key="17">
    <source>
        <dbReference type="PROSITE" id="PS51785"/>
    </source>
</evidence>
<feature type="binding site" evidence="15">
    <location>
        <position position="10"/>
    </location>
    <ligand>
        <name>Mg(2+)</name>
        <dbReference type="ChEBI" id="CHEBI:18420"/>
        <label>1</label>
    </ligand>
</feature>
<dbReference type="SUPFAM" id="SSF53098">
    <property type="entry name" value="Ribonuclease H-like"/>
    <property type="match status" value="1"/>
</dbReference>
<dbReference type="Pfam" id="PF26016">
    <property type="entry name" value="ExoI_C"/>
    <property type="match status" value="1"/>
</dbReference>
<evidence type="ECO:0000256" key="2">
    <source>
        <dbReference type="ARBA" id="ARBA00012108"/>
    </source>
</evidence>
<evidence type="ECO:0000256" key="15">
    <source>
        <dbReference type="PIRSR" id="PIRSR000977-2"/>
    </source>
</evidence>
<feature type="domain" description="ExoI SH3-like" evidence="16">
    <location>
        <begin position="197"/>
        <end position="352"/>
    </location>
</feature>
<protein>
    <recommendedName>
        <fullName evidence="3 13">Exodeoxyribonuclease I</fullName>
        <ecNumber evidence="2 13">3.1.11.1</ecNumber>
    </recommendedName>
</protein>
<evidence type="ECO:0000256" key="1">
    <source>
        <dbReference type="ARBA" id="ARBA00000563"/>
    </source>
</evidence>
<dbReference type="Gene3D" id="3.30.1520.20">
    <property type="entry name" value="Exonuclease ExoI, domain 2"/>
    <property type="match status" value="1"/>
</dbReference>
<keyword evidence="5 15" id="KW-0479">Metal-binding</keyword>
<evidence type="ECO:0000256" key="7">
    <source>
        <dbReference type="ARBA" id="ARBA00022801"/>
    </source>
</evidence>
<feature type="domain" description="ExoI C-terminal" evidence="17">
    <location>
        <begin position="357"/>
        <end position="478"/>
    </location>
</feature>
<dbReference type="GO" id="GO:0046872">
    <property type="term" value="F:metal ion binding"/>
    <property type="evidence" value="ECO:0007669"/>
    <property type="project" value="UniProtKB-KW"/>
</dbReference>
<comment type="cofactor">
    <cofactor evidence="15">
        <name>Mg(2+)</name>
        <dbReference type="ChEBI" id="CHEBI:18420"/>
    </cofactor>
    <text evidence="15">Binds 2 Mg(2+) ions per monomer.</text>
</comment>
<keyword evidence="19" id="KW-1185">Reference proteome</keyword>
<feature type="binding site" evidence="15">
    <location>
        <position position="12"/>
    </location>
    <ligand>
        <name>Mg(2+)</name>
        <dbReference type="ChEBI" id="CHEBI:18420"/>
        <label>2</label>
    </ligand>
</feature>
<dbReference type="InterPro" id="IPR034747">
    <property type="entry name" value="EXOI_SH3"/>
</dbReference>
<evidence type="ECO:0000256" key="9">
    <source>
        <dbReference type="ARBA" id="ARBA00022842"/>
    </source>
</evidence>
<dbReference type="PROSITE" id="PS51784">
    <property type="entry name" value="EXOI_SH3"/>
    <property type="match status" value="1"/>
</dbReference>
<dbReference type="Gene3D" id="3.30.420.10">
    <property type="entry name" value="Ribonuclease H-like superfamily/Ribonuclease H"/>
    <property type="match status" value="1"/>
</dbReference>
<dbReference type="InterPro" id="IPR013520">
    <property type="entry name" value="Ribonucl_H"/>
</dbReference>
<dbReference type="NCBIfam" id="NF008746">
    <property type="entry name" value="PRK11779.1"/>
    <property type="match status" value="1"/>
</dbReference>
<proteinExistence type="predicted"/>
<dbReference type="GO" id="GO:0008310">
    <property type="term" value="F:single-stranded DNA 3'-5' DNA exonuclease activity"/>
    <property type="evidence" value="ECO:0007669"/>
    <property type="project" value="UniProtKB-EC"/>
</dbReference>
<name>A0A1Y6ESN4_9GAMM</name>
<dbReference type="PIRSF" id="PIRSF000977">
    <property type="entry name" value="Exodeoxyribonuclease_I"/>
    <property type="match status" value="1"/>
</dbReference>
<dbReference type="InterPro" id="IPR036397">
    <property type="entry name" value="RNaseH_sf"/>
</dbReference>
<dbReference type="PANTHER" id="PTHR11046:SF11">
    <property type="entry name" value="EXODEOXYRIBONUCLEASE I"/>
    <property type="match status" value="1"/>
</dbReference>
<dbReference type="Pfam" id="PF00929">
    <property type="entry name" value="RNase_T"/>
    <property type="match status" value="1"/>
</dbReference>
<dbReference type="Proteomes" id="UP000194450">
    <property type="component" value="Unassembled WGS sequence"/>
</dbReference>
<dbReference type="InterPro" id="IPR013620">
    <property type="entry name" value="Exonuc_1_SH3"/>
</dbReference>
<accession>A0A1Y6ESN4</accession>
<dbReference type="FunFam" id="1.20.1280.70:FF:000001">
    <property type="entry name" value="Exodeoxyribonuclease I"/>
    <property type="match status" value="1"/>
</dbReference>
<evidence type="ECO:0000313" key="19">
    <source>
        <dbReference type="Proteomes" id="UP000194450"/>
    </source>
</evidence>
<evidence type="ECO:0000313" key="18">
    <source>
        <dbReference type="EMBL" id="SMQ65306.1"/>
    </source>
</evidence>
<dbReference type="PROSITE" id="PS51785">
    <property type="entry name" value="EXOI_C"/>
    <property type="match status" value="1"/>
</dbReference>
<reference evidence="19" key="1">
    <citation type="submission" date="2017-04" db="EMBL/GenBank/DDBJ databases">
        <authorList>
            <person name="Varghese N."/>
            <person name="Submissions S."/>
        </authorList>
    </citation>
    <scope>NUCLEOTIDE SEQUENCE [LARGE SCALE GENOMIC DNA]</scope>
</reference>
<dbReference type="Pfam" id="PF08411">
    <property type="entry name" value="ExoI_SH3"/>
    <property type="match status" value="1"/>
</dbReference>
<feature type="binding site" evidence="14">
    <location>
        <position position="12"/>
    </location>
    <ligand>
        <name>substrate</name>
    </ligand>
</feature>
<dbReference type="InterPro" id="IPR038649">
    <property type="entry name" value="EXOI_SH3_sf"/>
</dbReference>
<dbReference type="FunFam" id="3.30.420.10:FF:000033">
    <property type="entry name" value="Exodeoxyribonuclease I"/>
    <property type="match status" value="1"/>
</dbReference>
<evidence type="ECO:0000256" key="6">
    <source>
        <dbReference type="ARBA" id="ARBA00022763"/>
    </source>
</evidence>
<feature type="binding site" evidence="15">
    <location>
        <position position="181"/>
    </location>
    <ligand>
        <name>Mg(2+)</name>
        <dbReference type="ChEBI" id="CHEBI:18420"/>
        <label>2</label>
    </ligand>
</feature>
<evidence type="ECO:0000256" key="8">
    <source>
        <dbReference type="ARBA" id="ARBA00022839"/>
    </source>
</evidence>
<keyword evidence="9 15" id="KW-0460">Magnesium</keyword>
<keyword evidence="6 13" id="KW-0227">DNA damage</keyword>
<evidence type="ECO:0000256" key="5">
    <source>
        <dbReference type="ARBA" id="ARBA00022723"/>
    </source>
</evidence>
<sequence length="478" mass="55067">MTEPTLYWHDFETWGANPNVDRPAQFAGVRTDLDLNVIGRPLTIYSQPTPDFLPHPQAVMITGITPQYALNQGMQETEFAAKIHAEFSRENTTIVGYNNIKFDDEVTRFLFYRNFLDPYAHTWQQQNSRWDLIDLMRACYALRPEGIEWPQHDNGRVSMKLEDLTRGNGIDHGQAHDAMADVYATIAIAKLVKTQQPKLYDYAFNLRRKQAVQQLIDVVNFTPLVHISGLYGAEHGFVSWLMPLAYHPQNNNAVICWDLRHDPSLAQGLSAEALLERLYTPRAELAEQDLAPLGLHLLHTNKCPFVATTKVLSNERAEALQLDLDACLQRQQLLAQNSQLRDTLIQVYEAQHNRFKEPTDPDLQLYSGAFFSDQDKTNMAMIRATEPEQLAGQSFNFADSRLPEMLFRYRARNFPNTLSHQELMRWQQFCRERLMAPPGKALSVNQFVSELEQLAERYQQDPHKLALLQDLYRYAESL</sequence>
<evidence type="ECO:0000256" key="3">
    <source>
        <dbReference type="ARBA" id="ARBA00019900"/>
    </source>
</evidence>
<dbReference type="InterPro" id="IPR058561">
    <property type="entry name" value="Exonuc_1_C"/>
</dbReference>
<dbReference type="EC" id="3.1.11.1" evidence="2 13"/>
<keyword evidence="11 13" id="KW-0234">DNA repair</keyword>
<evidence type="ECO:0000256" key="11">
    <source>
        <dbReference type="ARBA" id="ARBA00023204"/>
    </source>
</evidence>
<dbReference type="Gene3D" id="1.10.287.1240">
    <property type="match status" value="1"/>
</dbReference>
<gene>
    <name evidence="18" type="ORF">SAMN06297229_1235</name>
</gene>
<evidence type="ECO:0000256" key="10">
    <source>
        <dbReference type="ARBA" id="ARBA00023125"/>
    </source>
</evidence>
<feature type="binding site" evidence="14">
    <location>
        <position position="160"/>
    </location>
    <ligand>
        <name>substrate</name>
    </ligand>
</feature>
<keyword evidence="8 13" id="KW-0269">Exonuclease</keyword>
<dbReference type="OrthoDB" id="9763470at2"/>
<dbReference type="InterPro" id="IPR012337">
    <property type="entry name" value="RNaseH-like_sf"/>
</dbReference>
<dbReference type="RefSeq" id="WP_086434336.1">
    <property type="nucleotide sequence ID" value="NZ_FXWH01000001.1"/>
</dbReference>
<dbReference type="GO" id="GO:0000175">
    <property type="term" value="F:3'-5'-RNA exonuclease activity"/>
    <property type="evidence" value="ECO:0007669"/>
    <property type="project" value="InterPro"/>
</dbReference>
<evidence type="ECO:0000259" key="16">
    <source>
        <dbReference type="PROSITE" id="PS51784"/>
    </source>
</evidence>
<comment type="catalytic activity">
    <reaction evidence="1 13">
        <text>Exonucleolytic cleavage in the 3'- to 5'-direction to yield nucleoside 5'-phosphates.</text>
        <dbReference type="EC" id="3.1.11.1"/>
    </reaction>
</comment>
<dbReference type="PANTHER" id="PTHR11046">
    <property type="entry name" value="OLIGORIBONUCLEASE, MITOCHONDRIAL"/>
    <property type="match status" value="1"/>
</dbReference>
<dbReference type="GO" id="GO:0003677">
    <property type="term" value="F:DNA binding"/>
    <property type="evidence" value="ECO:0007669"/>
    <property type="project" value="UniProtKB-KW"/>
</dbReference>
<dbReference type="CDD" id="cd06138">
    <property type="entry name" value="ExoI_N"/>
    <property type="match status" value="1"/>
</dbReference>